<feature type="domain" description="GGDEF" evidence="2">
    <location>
        <begin position="249"/>
        <end position="380"/>
    </location>
</feature>
<sequence>MVLDITTLRVALGVVALTLLLLFYASFRRTRSAYNGWWCIALLFFLTGNSAFLLNGTPHQVWANPSGNALLVGGAFSVWAGARSLRMLPAPRWRLAAACAVTVFASLLDTPGTNTWSGGLAYLGFMTVGIGLASLDLWRLDSSYSHVHKSMAIAAGFLATYYFGRWVLFLAEGQSGPDFRLYFGPSIASLVTLVLLVAVSFSMTALSNDQLINGLSERAARDNLTGLLNRGTFLDLAAKELKRLHATGSIASLILADLDHFKAINDVYGHAAGDAALKAFAHACTESVRATDVVGRYGGEEFILLLPGATQERAESIAADISRALAATESLDDMQLPTVSYGVASSPADAVDLTTMIAAADAALYEAKSLGRNRVVRAGRRA</sequence>
<feature type="transmembrane region" description="Helical" evidence="1">
    <location>
        <begin position="150"/>
        <end position="169"/>
    </location>
</feature>
<dbReference type="SMART" id="SM00267">
    <property type="entry name" value="GGDEF"/>
    <property type="match status" value="1"/>
</dbReference>
<keyword evidence="4" id="KW-1185">Reference proteome</keyword>
<reference evidence="3 4" key="1">
    <citation type="submission" date="2019-03" db="EMBL/GenBank/DDBJ databases">
        <title>Whole genome sequence of Arthrobacter sp JH1-1.</title>
        <authorList>
            <person name="Trinh H.N."/>
        </authorList>
    </citation>
    <scope>NUCLEOTIDE SEQUENCE [LARGE SCALE GENOMIC DNA]</scope>
    <source>
        <strain evidence="3 4">JH1-1</strain>
    </source>
</reference>
<comment type="caution">
    <text evidence="3">The sequence shown here is derived from an EMBL/GenBank/DDBJ whole genome shotgun (WGS) entry which is preliminary data.</text>
</comment>
<name>A0A4R5L1K3_9MICC</name>
<organism evidence="3 4">
    <name type="scientific">Arthrobacter terricola</name>
    <dbReference type="NCBI Taxonomy" id="2547396"/>
    <lineage>
        <taxon>Bacteria</taxon>
        <taxon>Bacillati</taxon>
        <taxon>Actinomycetota</taxon>
        <taxon>Actinomycetes</taxon>
        <taxon>Micrococcales</taxon>
        <taxon>Micrococcaceae</taxon>
        <taxon>Arthrobacter</taxon>
    </lineage>
</organism>
<dbReference type="FunFam" id="3.30.70.270:FF:000001">
    <property type="entry name" value="Diguanylate cyclase domain protein"/>
    <property type="match status" value="1"/>
</dbReference>
<dbReference type="Proteomes" id="UP000295511">
    <property type="component" value="Unassembled WGS sequence"/>
</dbReference>
<feature type="transmembrane region" description="Helical" evidence="1">
    <location>
        <begin position="181"/>
        <end position="206"/>
    </location>
</feature>
<dbReference type="PANTHER" id="PTHR45138">
    <property type="entry name" value="REGULATORY COMPONENTS OF SENSORY TRANSDUCTION SYSTEM"/>
    <property type="match status" value="1"/>
</dbReference>
<dbReference type="Gene3D" id="3.30.70.270">
    <property type="match status" value="1"/>
</dbReference>
<dbReference type="InterPro" id="IPR050469">
    <property type="entry name" value="Diguanylate_Cyclase"/>
</dbReference>
<evidence type="ECO:0000313" key="4">
    <source>
        <dbReference type="Proteomes" id="UP000295511"/>
    </source>
</evidence>
<dbReference type="GO" id="GO:1902201">
    <property type="term" value="P:negative regulation of bacterial-type flagellum-dependent cell motility"/>
    <property type="evidence" value="ECO:0007669"/>
    <property type="project" value="TreeGrafter"/>
</dbReference>
<dbReference type="NCBIfam" id="TIGR00254">
    <property type="entry name" value="GGDEF"/>
    <property type="match status" value="1"/>
</dbReference>
<dbReference type="SUPFAM" id="SSF55073">
    <property type="entry name" value="Nucleotide cyclase"/>
    <property type="match status" value="1"/>
</dbReference>
<gene>
    <name evidence="3" type="ORF">E1809_02620</name>
</gene>
<protein>
    <submittedName>
        <fullName evidence="3">GGDEF domain-containing protein</fullName>
    </submittedName>
</protein>
<dbReference type="AlphaFoldDB" id="A0A4R5L1K3"/>
<dbReference type="InterPro" id="IPR043128">
    <property type="entry name" value="Rev_trsase/Diguanyl_cyclase"/>
</dbReference>
<dbReference type="GO" id="GO:0052621">
    <property type="term" value="F:diguanylate cyclase activity"/>
    <property type="evidence" value="ECO:0007669"/>
    <property type="project" value="TreeGrafter"/>
</dbReference>
<evidence type="ECO:0000259" key="2">
    <source>
        <dbReference type="PROSITE" id="PS50887"/>
    </source>
</evidence>
<keyword evidence="1" id="KW-0472">Membrane</keyword>
<keyword evidence="1" id="KW-0812">Transmembrane</keyword>
<evidence type="ECO:0000313" key="3">
    <source>
        <dbReference type="EMBL" id="TDG01406.1"/>
    </source>
</evidence>
<dbReference type="OrthoDB" id="23692at2"/>
<dbReference type="PANTHER" id="PTHR45138:SF9">
    <property type="entry name" value="DIGUANYLATE CYCLASE DGCM-RELATED"/>
    <property type="match status" value="1"/>
</dbReference>
<proteinExistence type="predicted"/>
<dbReference type="InterPro" id="IPR000160">
    <property type="entry name" value="GGDEF_dom"/>
</dbReference>
<dbReference type="GO" id="GO:0005886">
    <property type="term" value="C:plasma membrane"/>
    <property type="evidence" value="ECO:0007669"/>
    <property type="project" value="TreeGrafter"/>
</dbReference>
<dbReference type="EMBL" id="SMRU01000002">
    <property type="protein sequence ID" value="TDG01406.1"/>
    <property type="molecule type" value="Genomic_DNA"/>
</dbReference>
<dbReference type="InterPro" id="IPR029787">
    <property type="entry name" value="Nucleotide_cyclase"/>
</dbReference>
<accession>A0A4R5L1K3</accession>
<dbReference type="RefSeq" id="WP_133202666.1">
    <property type="nucleotide sequence ID" value="NZ_SMRU01000002.1"/>
</dbReference>
<evidence type="ECO:0000256" key="1">
    <source>
        <dbReference type="SAM" id="Phobius"/>
    </source>
</evidence>
<feature type="transmembrane region" description="Helical" evidence="1">
    <location>
        <begin position="120"/>
        <end position="138"/>
    </location>
</feature>
<feature type="transmembrane region" description="Helical" evidence="1">
    <location>
        <begin position="6"/>
        <end position="25"/>
    </location>
</feature>
<keyword evidence="1" id="KW-1133">Transmembrane helix</keyword>
<dbReference type="Pfam" id="PF00990">
    <property type="entry name" value="GGDEF"/>
    <property type="match status" value="1"/>
</dbReference>
<dbReference type="PROSITE" id="PS50887">
    <property type="entry name" value="GGDEF"/>
    <property type="match status" value="1"/>
</dbReference>
<feature type="transmembrane region" description="Helical" evidence="1">
    <location>
        <begin position="37"/>
        <end position="55"/>
    </location>
</feature>
<dbReference type="CDD" id="cd01949">
    <property type="entry name" value="GGDEF"/>
    <property type="match status" value="1"/>
</dbReference>
<dbReference type="GO" id="GO:0043709">
    <property type="term" value="P:cell adhesion involved in single-species biofilm formation"/>
    <property type="evidence" value="ECO:0007669"/>
    <property type="project" value="TreeGrafter"/>
</dbReference>